<keyword evidence="2" id="KW-1185">Reference proteome</keyword>
<protein>
    <submittedName>
        <fullName evidence="1">Uncharacterized protein</fullName>
    </submittedName>
</protein>
<dbReference type="KEGG" id="tac:Ta0524"/>
<accession>Q9HKS2</accession>
<dbReference type="EnsemblBacteria" id="CAC11664">
    <property type="protein sequence ID" value="CAC11664"/>
    <property type="gene ID" value="CAC11664"/>
</dbReference>
<dbReference type="PaxDb" id="273075-Ta0524"/>
<dbReference type="EMBL" id="AL445064">
    <property type="protein sequence ID" value="CAC11664.1"/>
    <property type="molecule type" value="Genomic_DNA"/>
</dbReference>
<sequence>MHRIMLSGYLKALVDAGILKERRIKPVTLYSVLRRQDMNIYELTGNAIRSSGSKMDGDTALRLLYAILRRPVFLTEVERCGTKKPLNFETIIWERRKDLIRKLAESGIIIPETDMLVVPKDATADNTIDLISTLLGQVIDLKKYTIPEAEKKQKTLDF</sequence>
<proteinExistence type="predicted"/>
<dbReference type="Proteomes" id="UP000001024">
    <property type="component" value="Chromosome"/>
</dbReference>
<gene>
    <name evidence="1" type="ordered locus">Ta0524</name>
</gene>
<reference evidence="1 2" key="1">
    <citation type="journal article" date="2000" name="Nature">
        <title>The genome sequence of the thermoacidophilic scavenger Thermoplasma acidophilum.</title>
        <authorList>
            <person name="Ruepp A."/>
            <person name="Graml W."/>
            <person name="Santos-Martinez M.L."/>
            <person name="Koretke K.K."/>
            <person name="Volker C."/>
            <person name="Mewes H.W."/>
            <person name="Frishman D."/>
            <person name="Stocker S."/>
            <person name="Lupas A.N."/>
            <person name="Baumeister W."/>
        </authorList>
    </citation>
    <scope>NUCLEOTIDE SEQUENCE [LARGE SCALE GENOMIC DNA]</scope>
    <source>
        <strain evidence="2">ATCC 25905 / DSM 1728 / JCM 9062 / NBRC 15155 / AMRC-C165</strain>
    </source>
</reference>
<dbReference type="eggNOG" id="arCOG03379">
    <property type="taxonomic scope" value="Archaea"/>
</dbReference>
<evidence type="ECO:0000313" key="1">
    <source>
        <dbReference type="EMBL" id="CAC11664.1"/>
    </source>
</evidence>
<evidence type="ECO:0000313" key="2">
    <source>
        <dbReference type="Proteomes" id="UP000001024"/>
    </source>
</evidence>
<dbReference type="HOGENOM" id="CLU_110999_0_0_2"/>
<name>Q9HKS2_THEAC</name>
<organism evidence="1 2">
    <name type="scientific">Thermoplasma acidophilum (strain ATCC 25905 / DSM 1728 / JCM 9062 / NBRC 15155 / AMRC-C165)</name>
    <dbReference type="NCBI Taxonomy" id="273075"/>
    <lineage>
        <taxon>Archaea</taxon>
        <taxon>Methanobacteriati</taxon>
        <taxon>Thermoplasmatota</taxon>
        <taxon>Thermoplasmata</taxon>
        <taxon>Thermoplasmatales</taxon>
        <taxon>Thermoplasmataceae</taxon>
        <taxon>Thermoplasma</taxon>
    </lineage>
</organism>
<dbReference type="InParanoid" id="Q9HKS2"/>
<dbReference type="AlphaFoldDB" id="Q9HKS2"/>